<dbReference type="EMBL" id="JAYMYS010000009">
    <property type="protein sequence ID" value="KAK7380297.1"/>
    <property type="molecule type" value="Genomic_DNA"/>
</dbReference>
<evidence type="ECO:0000256" key="1">
    <source>
        <dbReference type="SAM" id="MobiDB-lite"/>
    </source>
</evidence>
<gene>
    <name evidence="2" type="ORF">VNO78_32805</name>
</gene>
<dbReference type="InterPro" id="IPR032675">
    <property type="entry name" value="LRR_dom_sf"/>
</dbReference>
<accession>A0AAN9RQA2</accession>
<name>A0AAN9RQA2_PSOTE</name>
<feature type="region of interest" description="Disordered" evidence="1">
    <location>
        <begin position="1"/>
        <end position="21"/>
    </location>
</feature>
<reference evidence="2 3" key="1">
    <citation type="submission" date="2024-01" db="EMBL/GenBank/DDBJ databases">
        <title>The genomes of 5 underutilized Papilionoideae crops provide insights into root nodulation and disease resistanc.</title>
        <authorList>
            <person name="Jiang F."/>
        </authorList>
    </citation>
    <scope>NUCLEOTIDE SEQUENCE [LARGE SCALE GENOMIC DNA]</scope>
    <source>
        <strain evidence="2">DUOXIRENSHENG_FW03</strain>
        <tissue evidence="2">Leaves</tissue>
    </source>
</reference>
<dbReference type="Proteomes" id="UP001386955">
    <property type="component" value="Unassembled WGS sequence"/>
</dbReference>
<dbReference type="Gene3D" id="3.80.10.10">
    <property type="entry name" value="Ribonuclease Inhibitor"/>
    <property type="match status" value="1"/>
</dbReference>
<dbReference type="PANTHER" id="PTHR34223:SF51">
    <property type="entry name" value="OS06G0556300 PROTEIN"/>
    <property type="match status" value="1"/>
</dbReference>
<dbReference type="PANTHER" id="PTHR34223">
    <property type="entry name" value="OS11G0201299 PROTEIN"/>
    <property type="match status" value="1"/>
</dbReference>
<evidence type="ECO:0000313" key="2">
    <source>
        <dbReference type="EMBL" id="KAK7380297.1"/>
    </source>
</evidence>
<evidence type="ECO:0000313" key="3">
    <source>
        <dbReference type="Proteomes" id="UP001386955"/>
    </source>
</evidence>
<protein>
    <submittedName>
        <fullName evidence="2">Uncharacterized protein</fullName>
    </submittedName>
</protein>
<keyword evidence="3" id="KW-1185">Reference proteome</keyword>
<proteinExistence type="predicted"/>
<dbReference type="InterPro" id="IPR053197">
    <property type="entry name" value="F-box_SCFL_complex_component"/>
</dbReference>
<dbReference type="SUPFAM" id="SSF52047">
    <property type="entry name" value="RNI-like"/>
    <property type="match status" value="1"/>
</dbReference>
<organism evidence="2 3">
    <name type="scientific">Psophocarpus tetragonolobus</name>
    <name type="common">Winged bean</name>
    <name type="synonym">Dolichos tetragonolobus</name>
    <dbReference type="NCBI Taxonomy" id="3891"/>
    <lineage>
        <taxon>Eukaryota</taxon>
        <taxon>Viridiplantae</taxon>
        <taxon>Streptophyta</taxon>
        <taxon>Embryophyta</taxon>
        <taxon>Tracheophyta</taxon>
        <taxon>Spermatophyta</taxon>
        <taxon>Magnoliopsida</taxon>
        <taxon>eudicotyledons</taxon>
        <taxon>Gunneridae</taxon>
        <taxon>Pentapetalae</taxon>
        <taxon>rosids</taxon>
        <taxon>fabids</taxon>
        <taxon>Fabales</taxon>
        <taxon>Fabaceae</taxon>
        <taxon>Papilionoideae</taxon>
        <taxon>50 kb inversion clade</taxon>
        <taxon>NPAAA clade</taxon>
        <taxon>indigoferoid/millettioid clade</taxon>
        <taxon>Phaseoleae</taxon>
        <taxon>Psophocarpus</taxon>
    </lineage>
</organism>
<sequence length="370" mass="42182">MVKKMKKGESSRSSNSEDEINKSNELPLSLLPHLMGFMNTKNAVETCVLSKDWKDLWKYVTTLSLDSSQFIRLDKYFHFVSSFLSNRDHSIPLLNLDIMVRDLSEFQLLNWIMQYVLFHNSNVQHLRMDIIMHSLSVCISFHPLISSFSSLKYLRLSISPSGPDLKLPNTLPLPALKTFHLENICFTASDNDTAEPFSSCGMLNTLTLDSCYLDNGAKVLSISSSTLSTLNLDYSFKQNRYKIVLSTPNLSSFTAAHFGCHQLSSVCHLPFLQRVNIDAGWAHLTPSPIINWLIELYNMKRMIISSRTLQSFLQDPDSEGAQTQPPYFVRLESVMVVMNSWIDISNVEVKKMLKYLLQNSPPNKVIVIKR</sequence>
<dbReference type="AlphaFoldDB" id="A0AAN9RQA2"/>
<comment type="caution">
    <text evidence="2">The sequence shown here is derived from an EMBL/GenBank/DDBJ whole genome shotgun (WGS) entry which is preliminary data.</text>
</comment>